<gene>
    <name evidence="1" type="ORF">MLD38_022610</name>
</gene>
<name>A0ACB9QNR9_9MYRT</name>
<sequence>MASSYQLRLLGLFVFPAIENAALGEIICEHVPNEMCTFVAVRRSTSARPRRWWREGYQGGTLRATRASVIAGSPGGQWGSRRTCSSSLRSWPSFAPRLATTTCIGLSAGTHRAMMELASSGHALSSSSSYSLRK</sequence>
<organism evidence="1 2">
    <name type="scientific">Melastoma candidum</name>
    <dbReference type="NCBI Taxonomy" id="119954"/>
    <lineage>
        <taxon>Eukaryota</taxon>
        <taxon>Viridiplantae</taxon>
        <taxon>Streptophyta</taxon>
        <taxon>Embryophyta</taxon>
        <taxon>Tracheophyta</taxon>
        <taxon>Spermatophyta</taxon>
        <taxon>Magnoliopsida</taxon>
        <taxon>eudicotyledons</taxon>
        <taxon>Gunneridae</taxon>
        <taxon>Pentapetalae</taxon>
        <taxon>rosids</taxon>
        <taxon>malvids</taxon>
        <taxon>Myrtales</taxon>
        <taxon>Melastomataceae</taxon>
        <taxon>Melastomatoideae</taxon>
        <taxon>Melastomateae</taxon>
        <taxon>Melastoma</taxon>
    </lineage>
</organism>
<proteinExistence type="predicted"/>
<comment type="caution">
    <text evidence="1">The sequence shown here is derived from an EMBL/GenBank/DDBJ whole genome shotgun (WGS) entry which is preliminary data.</text>
</comment>
<keyword evidence="2" id="KW-1185">Reference proteome</keyword>
<dbReference type="EMBL" id="CM042885">
    <property type="protein sequence ID" value="KAI4366784.1"/>
    <property type="molecule type" value="Genomic_DNA"/>
</dbReference>
<evidence type="ECO:0000313" key="2">
    <source>
        <dbReference type="Proteomes" id="UP001057402"/>
    </source>
</evidence>
<dbReference type="Proteomes" id="UP001057402">
    <property type="component" value="Chromosome 6"/>
</dbReference>
<reference evidence="2" key="1">
    <citation type="journal article" date="2023" name="Front. Plant Sci.">
        <title>Chromosomal-level genome assembly of Melastoma candidum provides insights into trichome evolution.</title>
        <authorList>
            <person name="Zhong Y."/>
            <person name="Wu W."/>
            <person name="Sun C."/>
            <person name="Zou P."/>
            <person name="Liu Y."/>
            <person name="Dai S."/>
            <person name="Zhou R."/>
        </authorList>
    </citation>
    <scope>NUCLEOTIDE SEQUENCE [LARGE SCALE GENOMIC DNA]</scope>
</reference>
<accession>A0ACB9QNR9</accession>
<protein>
    <submittedName>
        <fullName evidence="1">Uncharacterized protein</fullName>
    </submittedName>
</protein>
<evidence type="ECO:0000313" key="1">
    <source>
        <dbReference type="EMBL" id="KAI4366784.1"/>
    </source>
</evidence>